<evidence type="ECO:0000256" key="5">
    <source>
        <dbReference type="SAM" id="MobiDB-lite"/>
    </source>
</evidence>
<protein>
    <recommendedName>
        <fullName evidence="4">Lipopolysaccharide export system protein LptA</fullName>
    </recommendedName>
</protein>
<dbReference type="GO" id="GO:0043165">
    <property type="term" value="P:Gram-negative-bacterium-type cell outer membrane assembly"/>
    <property type="evidence" value="ECO:0007669"/>
    <property type="project" value="UniProtKB-UniRule"/>
</dbReference>
<dbReference type="GO" id="GO:0001530">
    <property type="term" value="F:lipopolysaccharide binding"/>
    <property type="evidence" value="ECO:0007669"/>
    <property type="project" value="InterPro"/>
</dbReference>
<dbReference type="InterPro" id="IPR052037">
    <property type="entry name" value="LPS_export_LptA"/>
</dbReference>
<dbReference type="GO" id="GO:0009279">
    <property type="term" value="C:cell outer membrane"/>
    <property type="evidence" value="ECO:0007669"/>
    <property type="project" value="TreeGrafter"/>
</dbReference>
<name>A0A7G1QBJ5_9GAMM</name>
<evidence type="ECO:0000313" key="7">
    <source>
        <dbReference type="EMBL" id="CAB1277259.1"/>
    </source>
</evidence>
<comment type="function">
    <text evidence="4">Involved in the assembly of lipopolysaccharide (LPS). Required for the translocation of LPS from the inner membrane to the outer membrane. May form a bridge between the inner membrane and the outer membrane, via interactions with LptC and LptD, thereby facilitating LPS transfer across the periplasm.</text>
</comment>
<sequence>MYQQVSLSFIIFGLIILNLNWKIVLASSSTEEKPIHIDANRGELDDRKQTAIYYGDVHLTQDDMKIDSDTLTIFYDENKKIEKMIAVGKPAWFHQLPSDGSKETKAKALRMEYEADKSMIYLFKEAHVWQGDDDFTGDYIEYDTEHRIVKGQGGEKGTSTGRIHVTIYPNEESNIAQKDKLDSVANTSKKEKKVTKNSLPTNTNLENHTNNNEEYSEQIKSYGYTKTKLNLRSEASTKAKILALLPERTPITILKTNGEWFQITATISGKTLKGWVASRFINIEAKHRKLEGLNLSEPQTKIKPEKDDINTKEDVKLPENKAIVTTKNKGTLEIIPEDELKPSEIKKYEIKDPPALEGALSDGRTKTWLKLLDRPHRKGKETALIPPRTQVVIYGHQGPWAHIATLVNGKAVKGWVKESDIRLKEEDDLEESS</sequence>
<dbReference type="InterPro" id="IPR005653">
    <property type="entry name" value="OstA-like_N"/>
</dbReference>
<evidence type="ECO:0000256" key="4">
    <source>
        <dbReference type="HAMAP-Rule" id="MF_01914"/>
    </source>
</evidence>
<feature type="compositionally biased region" description="Low complexity" evidence="5">
    <location>
        <begin position="201"/>
        <end position="213"/>
    </location>
</feature>
<dbReference type="Pfam" id="PF08239">
    <property type="entry name" value="SH3_3"/>
    <property type="match status" value="1"/>
</dbReference>
<dbReference type="PANTHER" id="PTHR36504">
    <property type="entry name" value="LIPOPOLYSACCHARIDE EXPORT SYSTEM PROTEIN LPTA"/>
    <property type="match status" value="1"/>
</dbReference>
<dbReference type="Gene3D" id="2.30.30.40">
    <property type="entry name" value="SH3 Domains"/>
    <property type="match status" value="1"/>
</dbReference>
<organism evidence="7 8">
    <name type="scientific">Candidatus Nitrosacidococcus tergens</name>
    <dbReference type="NCBI Taxonomy" id="553981"/>
    <lineage>
        <taxon>Bacteria</taxon>
        <taxon>Pseudomonadati</taxon>
        <taxon>Pseudomonadota</taxon>
        <taxon>Gammaproteobacteria</taxon>
        <taxon>Chromatiales</taxon>
        <taxon>Chromatiaceae</taxon>
        <taxon>Candidatus Nitrosacidococcus</taxon>
    </lineage>
</organism>
<dbReference type="InterPro" id="IPR003646">
    <property type="entry name" value="SH3-like_bac-type"/>
</dbReference>
<keyword evidence="2" id="KW-0732">Signal</keyword>
<evidence type="ECO:0000256" key="3">
    <source>
        <dbReference type="ARBA" id="ARBA00022764"/>
    </source>
</evidence>
<reference evidence="7 8" key="1">
    <citation type="submission" date="2020-03" db="EMBL/GenBank/DDBJ databases">
        <authorList>
            <person name="Picone N."/>
        </authorList>
    </citation>
    <scope>NUCLEOTIDE SEQUENCE [LARGE SCALE GENOMIC DNA]</scope>
    <source>
        <strain evidence="7">NSCAC1</strain>
    </source>
</reference>
<dbReference type="GO" id="GO:0017089">
    <property type="term" value="F:glycolipid transfer activity"/>
    <property type="evidence" value="ECO:0007669"/>
    <property type="project" value="TreeGrafter"/>
</dbReference>
<proteinExistence type="inferred from homology"/>
<dbReference type="Pfam" id="PF03968">
    <property type="entry name" value="LptD_N"/>
    <property type="match status" value="1"/>
</dbReference>
<feature type="region of interest" description="Disordered" evidence="5">
    <location>
        <begin position="186"/>
        <end position="213"/>
    </location>
</feature>
<comment type="similarity">
    <text evidence="4">Belongs to the LptA family.</text>
</comment>
<dbReference type="RefSeq" id="WP_197744239.1">
    <property type="nucleotide sequence ID" value="NZ_LR778175.1"/>
</dbReference>
<dbReference type="AlphaFoldDB" id="A0A7G1QBJ5"/>
<dbReference type="InterPro" id="IPR014340">
    <property type="entry name" value="LptA"/>
</dbReference>
<comment type="subcellular location">
    <subcellularLocation>
        <location evidence="4">Periplasm</location>
    </subcellularLocation>
</comment>
<feature type="domain" description="SH3b" evidence="6">
    <location>
        <begin position="217"/>
        <end position="285"/>
    </location>
</feature>
<evidence type="ECO:0000256" key="1">
    <source>
        <dbReference type="ARBA" id="ARBA00022448"/>
    </source>
</evidence>
<dbReference type="KEGG" id="ntg:NSCAC_1580"/>
<dbReference type="GO" id="GO:0030288">
    <property type="term" value="C:outer membrane-bounded periplasmic space"/>
    <property type="evidence" value="ECO:0007669"/>
    <property type="project" value="TreeGrafter"/>
</dbReference>
<dbReference type="HAMAP" id="MF_01914">
    <property type="entry name" value="LPS_assembly_LptA"/>
    <property type="match status" value="1"/>
</dbReference>
<dbReference type="PROSITE" id="PS51781">
    <property type="entry name" value="SH3B"/>
    <property type="match status" value="1"/>
</dbReference>
<dbReference type="Gene3D" id="2.60.450.10">
    <property type="entry name" value="Lipopolysaccharide (LPS) transport protein A like domain"/>
    <property type="match status" value="1"/>
</dbReference>
<gene>
    <name evidence="4" type="primary">lptA</name>
    <name evidence="7" type="ORF">NSCAC_1580</name>
</gene>
<evidence type="ECO:0000313" key="8">
    <source>
        <dbReference type="Proteomes" id="UP000516072"/>
    </source>
</evidence>
<dbReference type="EMBL" id="LR778175">
    <property type="protein sequence ID" value="CAB1277259.1"/>
    <property type="molecule type" value="Genomic_DNA"/>
</dbReference>
<dbReference type="PANTHER" id="PTHR36504:SF1">
    <property type="entry name" value="LIPOPOLYSACCHARIDE EXPORT SYSTEM PROTEIN LPTA"/>
    <property type="match status" value="1"/>
</dbReference>
<dbReference type="Proteomes" id="UP000516072">
    <property type="component" value="Chromosome"/>
</dbReference>
<keyword evidence="8" id="KW-1185">Reference proteome</keyword>
<dbReference type="SMART" id="SM00287">
    <property type="entry name" value="SH3b"/>
    <property type="match status" value="1"/>
</dbReference>
<evidence type="ECO:0000259" key="6">
    <source>
        <dbReference type="PROSITE" id="PS51781"/>
    </source>
</evidence>
<accession>A0A7G1QBJ5</accession>
<dbReference type="GO" id="GO:0015920">
    <property type="term" value="P:lipopolysaccharide transport"/>
    <property type="evidence" value="ECO:0007669"/>
    <property type="project" value="UniProtKB-UniRule"/>
</dbReference>
<keyword evidence="1 4" id="KW-0813">Transport</keyword>
<evidence type="ECO:0000256" key="2">
    <source>
        <dbReference type="ARBA" id="ARBA00022729"/>
    </source>
</evidence>
<dbReference type="NCBIfam" id="TIGR03002">
    <property type="entry name" value="outer_YhbN_LptA"/>
    <property type="match status" value="1"/>
</dbReference>
<keyword evidence="3 4" id="KW-0574">Periplasm</keyword>
<comment type="subunit">
    <text evidence="4">Component of the lipopolysaccharide transport and assembly complex.</text>
</comment>